<evidence type="ECO:0000313" key="2">
    <source>
        <dbReference type="EMBL" id="MBB5071560.1"/>
    </source>
</evidence>
<comment type="caution">
    <text evidence="2">The sequence shown here is derived from an EMBL/GenBank/DDBJ whole genome shotgun (WGS) entry which is preliminary data.</text>
</comment>
<dbReference type="RefSeq" id="WP_184481995.1">
    <property type="nucleotide sequence ID" value="NZ_JACHIV010000001.1"/>
</dbReference>
<protein>
    <submittedName>
        <fullName evidence="2">Uncharacterized protein</fullName>
    </submittedName>
</protein>
<organism evidence="2 3">
    <name type="scientific">Saccharopolyspora gloriosae</name>
    <dbReference type="NCBI Taxonomy" id="455344"/>
    <lineage>
        <taxon>Bacteria</taxon>
        <taxon>Bacillati</taxon>
        <taxon>Actinomycetota</taxon>
        <taxon>Actinomycetes</taxon>
        <taxon>Pseudonocardiales</taxon>
        <taxon>Pseudonocardiaceae</taxon>
        <taxon>Saccharopolyspora</taxon>
    </lineage>
</organism>
<keyword evidence="1" id="KW-1133">Transmembrane helix</keyword>
<keyword evidence="1" id="KW-0472">Membrane</keyword>
<dbReference type="EMBL" id="JACHIV010000001">
    <property type="protein sequence ID" value="MBB5071560.1"/>
    <property type="molecule type" value="Genomic_DNA"/>
</dbReference>
<dbReference type="Proteomes" id="UP000580474">
    <property type="component" value="Unassembled WGS sequence"/>
</dbReference>
<feature type="transmembrane region" description="Helical" evidence="1">
    <location>
        <begin position="50"/>
        <end position="69"/>
    </location>
</feature>
<proteinExistence type="predicted"/>
<evidence type="ECO:0000256" key="1">
    <source>
        <dbReference type="SAM" id="Phobius"/>
    </source>
</evidence>
<evidence type="ECO:0000313" key="3">
    <source>
        <dbReference type="Proteomes" id="UP000580474"/>
    </source>
</evidence>
<reference evidence="2 3" key="1">
    <citation type="submission" date="2020-08" db="EMBL/GenBank/DDBJ databases">
        <title>Sequencing the genomes of 1000 actinobacteria strains.</title>
        <authorList>
            <person name="Klenk H.-P."/>
        </authorList>
    </citation>
    <scope>NUCLEOTIDE SEQUENCE [LARGE SCALE GENOMIC DNA]</scope>
    <source>
        <strain evidence="2 3">DSM 45582</strain>
    </source>
</reference>
<dbReference type="AlphaFoldDB" id="A0A840NI57"/>
<keyword evidence="1" id="KW-0812">Transmembrane</keyword>
<sequence>MATETPKRTAGAFDIRLIIAVLFFLYGLVLTVLGATASAEDVAKAAGMNINLWSGLGMLVFAVAFALWVRLRPLIVPDGSTEESAAEH</sequence>
<feature type="transmembrane region" description="Helical" evidence="1">
    <location>
        <begin position="17"/>
        <end position="38"/>
    </location>
</feature>
<gene>
    <name evidence="2" type="ORF">BJ969_004648</name>
</gene>
<keyword evidence="3" id="KW-1185">Reference proteome</keyword>
<name>A0A840NI57_9PSEU</name>
<accession>A0A840NI57</accession>